<name>A0ABU0B9L7_9HYPH</name>
<dbReference type="EMBL" id="JAUSUI010000002">
    <property type="protein sequence ID" value="MDQ0302269.1"/>
    <property type="molecule type" value="Genomic_DNA"/>
</dbReference>
<feature type="transmembrane region" description="Helical" evidence="2">
    <location>
        <begin position="114"/>
        <end position="132"/>
    </location>
</feature>
<dbReference type="Pfam" id="PF06170">
    <property type="entry name" value="DUF983"/>
    <property type="match status" value="1"/>
</dbReference>
<evidence type="ECO:0000313" key="3">
    <source>
        <dbReference type="EMBL" id="MDQ0302269.1"/>
    </source>
</evidence>
<keyword evidence="2" id="KW-0812">Transmembrane</keyword>
<keyword evidence="2" id="KW-0472">Membrane</keyword>
<organism evidence="3 4">
    <name type="scientific">Ancylobacter polymorphus</name>
    <dbReference type="NCBI Taxonomy" id="223390"/>
    <lineage>
        <taxon>Bacteria</taxon>
        <taxon>Pseudomonadati</taxon>
        <taxon>Pseudomonadota</taxon>
        <taxon>Alphaproteobacteria</taxon>
        <taxon>Hyphomicrobiales</taxon>
        <taxon>Xanthobacteraceae</taxon>
        <taxon>Ancylobacter</taxon>
    </lineage>
</organism>
<evidence type="ECO:0000256" key="1">
    <source>
        <dbReference type="SAM" id="MobiDB-lite"/>
    </source>
</evidence>
<protein>
    <submittedName>
        <fullName evidence="3">Uncharacterized protein (DUF983 family)</fullName>
    </submittedName>
</protein>
<evidence type="ECO:0000313" key="4">
    <source>
        <dbReference type="Proteomes" id="UP001224682"/>
    </source>
</evidence>
<feature type="transmembrane region" description="Helical" evidence="2">
    <location>
        <begin position="90"/>
        <end position="108"/>
    </location>
</feature>
<keyword evidence="2" id="KW-1133">Transmembrane helix</keyword>
<accession>A0ABU0B9L7</accession>
<dbReference type="Proteomes" id="UP001224682">
    <property type="component" value="Unassembled WGS sequence"/>
</dbReference>
<gene>
    <name evidence="3" type="ORF">J2S75_001292</name>
</gene>
<comment type="caution">
    <text evidence="3">The sequence shown here is derived from an EMBL/GenBank/DDBJ whole genome shotgun (WGS) entry which is preliminary data.</text>
</comment>
<dbReference type="InterPro" id="IPR009325">
    <property type="entry name" value="DUF983"/>
</dbReference>
<reference evidence="3 4" key="1">
    <citation type="submission" date="2023-07" db="EMBL/GenBank/DDBJ databases">
        <title>Genomic Encyclopedia of Type Strains, Phase IV (KMG-IV): sequencing the most valuable type-strain genomes for metagenomic binning, comparative biology and taxonomic classification.</title>
        <authorList>
            <person name="Goeker M."/>
        </authorList>
    </citation>
    <scope>NUCLEOTIDE SEQUENCE [LARGE SCALE GENOMIC DNA]</scope>
    <source>
        <strain evidence="3 4">DSM 2457</strain>
    </source>
</reference>
<sequence>MSVRSSTVRSSTVGSSGARPSTVPMQSVRLPSVPVADRHYPKLSPFECGMRGCCPRCGQGRLFDGFLKLAPRCESCGLDYSFADPADGPAFFVICFVCVPAVIFGLWLEVAFQAPYWVHLVTTLPVLLLTCIPPLRPLKGWLVASQYYYKAEEGRLVTGDAPEAGSATRD</sequence>
<evidence type="ECO:0000256" key="2">
    <source>
        <dbReference type="SAM" id="Phobius"/>
    </source>
</evidence>
<keyword evidence="4" id="KW-1185">Reference proteome</keyword>
<feature type="compositionally biased region" description="Low complexity" evidence="1">
    <location>
        <begin position="1"/>
        <end position="17"/>
    </location>
</feature>
<feature type="region of interest" description="Disordered" evidence="1">
    <location>
        <begin position="1"/>
        <end position="24"/>
    </location>
</feature>
<proteinExistence type="predicted"/>